<dbReference type="Proteomes" id="UP000813444">
    <property type="component" value="Unassembled WGS sequence"/>
</dbReference>
<accession>A0A8K0SMT7</accession>
<comment type="caution">
    <text evidence="2">The sequence shown here is derived from an EMBL/GenBank/DDBJ whole genome shotgun (WGS) entry which is preliminary data.</text>
</comment>
<gene>
    <name evidence="2" type="ORF">B0I35DRAFT_91571</name>
</gene>
<dbReference type="AlphaFoldDB" id="A0A8K0SMT7"/>
<keyword evidence="3" id="KW-1185">Reference proteome</keyword>
<evidence type="ECO:0000256" key="1">
    <source>
        <dbReference type="SAM" id="MobiDB-lite"/>
    </source>
</evidence>
<evidence type="ECO:0000313" key="2">
    <source>
        <dbReference type="EMBL" id="KAH7309064.1"/>
    </source>
</evidence>
<protein>
    <submittedName>
        <fullName evidence="2">Uncharacterized protein</fullName>
    </submittedName>
</protein>
<reference evidence="2" key="1">
    <citation type="journal article" date="2021" name="Nat. Commun.">
        <title>Genetic determinants of endophytism in the Arabidopsis root mycobiome.</title>
        <authorList>
            <person name="Mesny F."/>
            <person name="Miyauchi S."/>
            <person name="Thiergart T."/>
            <person name="Pickel B."/>
            <person name="Atanasova L."/>
            <person name="Karlsson M."/>
            <person name="Huettel B."/>
            <person name="Barry K.W."/>
            <person name="Haridas S."/>
            <person name="Chen C."/>
            <person name="Bauer D."/>
            <person name="Andreopoulos W."/>
            <person name="Pangilinan J."/>
            <person name="LaButti K."/>
            <person name="Riley R."/>
            <person name="Lipzen A."/>
            <person name="Clum A."/>
            <person name="Drula E."/>
            <person name="Henrissat B."/>
            <person name="Kohler A."/>
            <person name="Grigoriev I.V."/>
            <person name="Martin F.M."/>
            <person name="Hacquard S."/>
        </authorList>
    </citation>
    <scope>NUCLEOTIDE SEQUENCE</scope>
    <source>
        <strain evidence="2">MPI-CAGE-CH-0235</strain>
    </source>
</reference>
<proteinExistence type="predicted"/>
<sequence>MDMVDHLTKNCVSTDTCIAAKYLNIEGHYYLQGLRNFDDASCVEDGFQSIFDPKSPSDAARDCIYVARDHLGVRDIRFLTRDQAPTGCSRPGTYWQALAFDAGEADIEYIFDGLKARNMHVRDKTCGCLRSLPPELEVPHAFNNPPRILRYNNKPLGRRMKALKLNDPSVRAYFFCWNEGLVGFHIQRTGEGAPVSWYDAHQPRGAERHLWQYVPINPNDPFTEIWHLSYEGTQCFHLTLVTLHGRKITIGPHHCPDTRPLRWHLVDAMEPGEQRDIHVGLRAQDIADIGFDGPIPSSTGRRVPELPFLPHQEDLLRAFFWYSEADLAGVVFFRLSFIHDHNPQENPLQPFVVGGLLLMYGNGDVVTVGEVRIDTLSPRYYVVDGAIIAFIFAQGVGGGHVVIDAVVHPEGYNYPLQATELYRRHFRAGSGQLQWWSSPHHTVLGAGELASPRLPILDLTMPSRQRQATRASERAPAWRQQSARGVPAPPPSLAAAASRRRRF</sequence>
<feature type="region of interest" description="Disordered" evidence="1">
    <location>
        <begin position="463"/>
        <end position="503"/>
    </location>
</feature>
<name>A0A8K0SMT7_9HYPO</name>
<organism evidence="2 3">
    <name type="scientific">Stachybotrys elegans</name>
    <dbReference type="NCBI Taxonomy" id="80388"/>
    <lineage>
        <taxon>Eukaryota</taxon>
        <taxon>Fungi</taxon>
        <taxon>Dikarya</taxon>
        <taxon>Ascomycota</taxon>
        <taxon>Pezizomycotina</taxon>
        <taxon>Sordariomycetes</taxon>
        <taxon>Hypocreomycetidae</taxon>
        <taxon>Hypocreales</taxon>
        <taxon>Stachybotryaceae</taxon>
        <taxon>Stachybotrys</taxon>
    </lineage>
</organism>
<evidence type="ECO:0000313" key="3">
    <source>
        <dbReference type="Proteomes" id="UP000813444"/>
    </source>
</evidence>
<dbReference type="EMBL" id="JAGPNK010000014">
    <property type="protein sequence ID" value="KAH7309064.1"/>
    <property type="molecule type" value="Genomic_DNA"/>
</dbReference>
<dbReference type="OrthoDB" id="5153231at2759"/>